<evidence type="ECO:0000259" key="2">
    <source>
        <dbReference type="Pfam" id="PF03959"/>
    </source>
</evidence>
<dbReference type="SUPFAM" id="SSF53474">
    <property type="entry name" value="alpha/beta-Hydrolases"/>
    <property type="match status" value="1"/>
</dbReference>
<dbReference type="Gene3D" id="3.40.50.1820">
    <property type="entry name" value="alpha/beta hydrolase"/>
    <property type="match status" value="1"/>
</dbReference>
<dbReference type="PANTHER" id="PTHR48070">
    <property type="entry name" value="ESTERASE OVCA2"/>
    <property type="match status" value="1"/>
</dbReference>
<dbReference type="OrthoDB" id="2094269at2759"/>
<dbReference type="InterPro" id="IPR005645">
    <property type="entry name" value="FSH-like_dom"/>
</dbReference>
<keyword evidence="1" id="KW-0378">Hydrolase</keyword>
<dbReference type="GO" id="GO:0016787">
    <property type="term" value="F:hydrolase activity"/>
    <property type="evidence" value="ECO:0007669"/>
    <property type="project" value="UniProtKB-KW"/>
</dbReference>
<dbReference type="Proteomes" id="UP000799779">
    <property type="component" value="Unassembled WGS sequence"/>
</dbReference>
<keyword evidence="4" id="KW-1185">Reference proteome</keyword>
<dbReference type="GO" id="GO:0005737">
    <property type="term" value="C:cytoplasm"/>
    <property type="evidence" value="ECO:0007669"/>
    <property type="project" value="TreeGrafter"/>
</dbReference>
<accession>A0A6A5X183</accession>
<dbReference type="AlphaFoldDB" id="A0A6A5X183"/>
<dbReference type="GO" id="GO:0005634">
    <property type="term" value="C:nucleus"/>
    <property type="evidence" value="ECO:0007669"/>
    <property type="project" value="TreeGrafter"/>
</dbReference>
<dbReference type="EMBL" id="ML977559">
    <property type="protein sequence ID" value="KAF2006531.1"/>
    <property type="molecule type" value="Genomic_DNA"/>
</dbReference>
<gene>
    <name evidence="3" type="ORF">P154DRAFT_600397</name>
</gene>
<dbReference type="GO" id="GO:0019748">
    <property type="term" value="P:secondary metabolic process"/>
    <property type="evidence" value="ECO:0007669"/>
    <property type="project" value="TreeGrafter"/>
</dbReference>
<evidence type="ECO:0000313" key="4">
    <source>
        <dbReference type="Proteomes" id="UP000799779"/>
    </source>
</evidence>
<dbReference type="InterPro" id="IPR050593">
    <property type="entry name" value="LovG"/>
</dbReference>
<name>A0A6A5X183_9PLEO</name>
<sequence>MRFLCLHGLGTNNKFVEGVVKADINDSIKGFFPATEDYFQYFEEHDAASCLKALNDLDAYIEVEGPFDGVVAFSQGASAATSLMLHRLQQDRLRELMDPVFKCGIFLGAAVPCDPAALANGMVRGMTYEMDGKVIGVPTTHIWGEKDTSPYPPRLSSLCAHETRNVYIHRGGHEVPGSHMDEALTESVRVIKRAISMAQHKQA</sequence>
<protein>
    <submittedName>
        <fullName evidence="3">DUF341 domain protein</fullName>
    </submittedName>
</protein>
<evidence type="ECO:0000313" key="3">
    <source>
        <dbReference type="EMBL" id="KAF2006531.1"/>
    </source>
</evidence>
<dbReference type="PANTHER" id="PTHR48070:SF4">
    <property type="entry name" value="ESTERASE ALNB"/>
    <property type="match status" value="1"/>
</dbReference>
<organism evidence="3 4">
    <name type="scientific">Amniculicola lignicola CBS 123094</name>
    <dbReference type="NCBI Taxonomy" id="1392246"/>
    <lineage>
        <taxon>Eukaryota</taxon>
        <taxon>Fungi</taxon>
        <taxon>Dikarya</taxon>
        <taxon>Ascomycota</taxon>
        <taxon>Pezizomycotina</taxon>
        <taxon>Dothideomycetes</taxon>
        <taxon>Pleosporomycetidae</taxon>
        <taxon>Pleosporales</taxon>
        <taxon>Amniculicolaceae</taxon>
        <taxon>Amniculicola</taxon>
    </lineage>
</organism>
<feature type="domain" description="Serine hydrolase" evidence="2">
    <location>
        <begin position="32"/>
        <end position="179"/>
    </location>
</feature>
<evidence type="ECO:0000256" key="1">
    <source>
        <dbReference type="ARBA" id="ARBA00022801"/>
    </source>
</evidence>
<dbReference type="Pfam" id="PF03959">
    <property type="entry name" value="FSH1"/>
    <property type="match status" value="1"/>
</dbReference>
<reference evidence="3" key="1">
    <citation type="journal article" date="2020" name="Stud. Mycol.">
        <title>101 Dothideomycetes genomes: a test case for predicting lifestyles and emergence of pathogens.</title>
        <authorList>
            <person name="Haridas S."/>
            <person name="Albert R."/>
            <person name="Binder M."/>
            <person name="Bloem J."/>
            <person name="Labutti K."/>
            <person name="Salamov A."/>
            <person name="Andreopoulos B."/>
            <person name="Baker S."/>
            <person name="Barry K."/>
            <person name="Bills G."/>
            <person name="Bluhm B."/>
            <person name="Cannon C."/>
            <person name="Castanera R."/>
            <person name="Culley D."/>
            <person name="Daum C."/>
            <person name="Ezra D."/>
            <person name="Gonzalez J."/>
            <person name="Henrissat B."/>
            <person name="Kuo A."/>
            <person name="Liang C."/>
            <person name="Lipzen A."/>
            <person name="Lutzoni F."/>
            <person name="Magnuson J."/>
            <person name="Mondo S."/>
            <person name="Nolan M."/>
            <person name="Ohm R."/>
            <person name="Pangilinan J."/>
            <person name="Park H.-J."/>
            <person name="Ramirez L."/>
            <person name="Alfaro M."/>
            <person name="Sun H."/>
            <person name="Tritt A."/>
            <person name="Yoshinaga Y."/>
            <person name="Zwiers L.-H."/>
            <person name="Turgeon B."/>
            <person name="Goodwin S."/>
            <person name="Spatafora J."/>
            <person name="Crous P."/>
            <person name="Grigoriev I."/>
        </authorList>
    </citation>
    <scope>NUCLEOTIDE SEQUENCE</scope>
    <source>
        <strain evidence="3">CBS 123094</strain>
    </source>
</reference>
<proteinExistence type="predicted"/>
<dbReference type="InterPro" id="IPR029058">
    <property type="entry name" value="AB_hydrolase_fold"/>
</dbReference>